<dbReference type="GO" id="GO:0070930">
    <property type="term" value="P:trans-translation-dependent protein tagging"/>
    <property type="evidence" value="ECO:0007669"/>
    <property type="project" value="TreeGrafter"/>
</dbReference>
<accession>A0A949TYF3</accession>
<dbReference type="CDD" id="cd09294">
    <property type="entry name" value="SmpB"/>
    <property type="match status" value="1"/>
</dbReference>
<evidence type="ECO:0000256" key="1">
    <source>
        <dbReference type="HAMAP-Rule" id="MF_00023"/>
    </source>
</evidence>
<dbReference type="GO" id="GO:0003723">
    <property type="term" value="F:RNA binding"/>
    <property type="evidence" value="ECO:0007669"/>
    <property type="project" value="UniProtKB-UniRule"/>
</dbReference>
<comment type="function">
    <text evidence="1">Required for rescue of stalled ribosomes mediated by trans-translation. Binds to transfer-messenger RNA (tmRNA), required for stable association of tmRNA with ribosomes. tmRNA and SmpB together mimic tRNA shape, replacing the anticodon stem-loop with SmpB. tmRNA is encoded by the ssrA gene; the 2 termini fold to resemble tRNA(Ala) and it encodes a 'tag peptide', a short internal open reading frame. During trans-translation Ala-aminoacylated tmRNA acts like a tRNA, entering the A-site of stalled ribosomes, displacing the stalled mRNA. The ribosome then switches to translate the ORF on the tmRNA; the nascent peptide is terminated with the 'tag peptide' encoded by the tmRNA and targeted for degradation. The ribosome is freed to recommence translation, which seems to be the essential function of trans-translation.</text>
</comment>
<dbReference type="Proteomes" id="UP000694308">
    <property type="component" value="Unassembled WGS sequence"/>
</dbReference>
<gene>
    <name evidence="1 2" type="primary">smpB</name>
    <name evidence="2" type="ORF">I6U48_09675</name>
</gene>
<dbReference type="Pfam" id="PF01668">
    <property type="entry name" value="SmpB"/>
    <property type="match status" value="1"/>
</dbReference>
<evidence type="ECO:0000313" key="3">
    <source>
        <dbReference type="Proteomes" id="UP000694308"/>
    </source>
</evidence>
<evidence type="ECO:0000313" key="2">
    <source>
        <dbReference type="EMBL" id="MBV7273178.1"/>
    </source>
</evidence>
<dbReference type="AlphaFoldDB" id="A0A949TYF3"/>
<keyword evidence="1" id="KW-0694">RNA-binding</keyword>
<comment type="subcellular location">
    <subcellularLocation>
        <location evidence="1">Cytoplasm</location>
    </subcellularLocation>
    <text evidence="1">The tmRNA-SmpB complex associates with stalled 70S ribosomes.</text>
</comment>
<dbReference type="PROSITE" id="PS01317">
    <property type="entry name" value="SSRP"/>
    <property type="match status" value="1"/>
</dbReference>
<dbReference type="PANTHER" id="PTHR30308">
    <property type="entry name" value="TMRNA-BINDING COMPONENT OF TRANS-TRANSLATION TAGGING COMPLEX"/>
    <property type="match status" value="1"/>
</dbReference>
<dbReference type="GO" id="GO:0070929">
    <property type="term" value="P:trans-translation"/>
    <property type="evidence" value="ECO:0007669"/>
    <property type="project" value="UniProtKB-UniRule"/>
</dbReference>
<keyword evidence="1" id="KW-0963">Cytoplasm</keyword>
<dbReference type="NCBIfam" id="NF003843">
    <property type="entry name" value="PRK05422.1"/>
    <property type="match status" value="1"/>
</dbReference>
<dbReference type="RefSeq" id="WP_218320208.1">
    <property type="nucleotide sequence ID" value="NZ_JAEEGC010000039.1"/>
</dbReference>
<comment type="caution">
    <text evidence="2">The sequence shown here is derived from an EMBL/GenBank/DDBJ whole genome shotgun (WGS) entry which is preliminary data.</text>
</comment>
<dbReference type="PANTHER" id="PTHR30308:SF2">
    <property type="entry name" value="SSRA-BINDING PROTEIN"/>
    <property type="match status" value="1"/>
</dbReference>
<comment type="similarity">
    <text evidence="1">Belongs to the SmpB family.</text>
</comment>
<proteinExistence type="inferred from homology"/>
<dbReference type="GO" id="GO:0005829">
    <property type="term" value="C:cytosol"/>
    <property type="evidence" value="ECO:0007669"/>
    <property type="project" value="TreeGrafter"/>
</dbReference>
<dbReference type="EMBL" id="JAEEGC010000039">
    <property type="protein sequence ID" value="MBV7273178.1"/>
    <property type="molecule type" value="Genomic_DNA"/>
</dbReference>
<dbReference type="NCBIfam" id="TIGR00086">
    <property type="entry name" value="smpB"/>
    <property type="match status" value="1"/>
</dbReference>
<keyword evidence="3" id="KW-1185">Reference proteome</keyword>
<sequence>MAKNTSPNKTLAENRKARHDYFIEESMEAGIELVGTEVKSIRAGKANLKDSYAEIRNGEIFVCNMHISPYEKGNIFNRDPLRARRLLLHKKEISRLLGYTTQQGYTLIPLSLYLKSGRIKVNLAVAKGKKNYDKRDAMLEKAAKRDIDRQMKEKSKY</sequence>
<dbReference type="InterPro" id="IPR020081">
    <property type="entry name" value="SsrA-bd_prot_CS"/>
</dbReference>
<name>A0A949TYF3_9CLOT</name>
<reference evidence="2" key="1">
    <citation type="submission" date="2020-12" db="EMBL/GenBank/DDBJ databases">
        <title>Clostridium thailandense sp. nov., a novel acetogenic bacterium isolated from peat land soil in Thailand.</title>
        <authorList>
            <person name="Chaikitkaew S."/>
            <person name="Birkeland N.K."/>
        </authorList>
    </citation>
    <scope>NUCLEOTIDE SEQUENCE</scope>
    <source>
        <strain evidence="2">PL3</strain>
    </source>
</reference>
<protein>
    <recommendedName>
        <fullName evidence="1">SsrA-binding protein</fullName>
    </recommendedName>
    <alternativeName>
        <fullName evidence="1">Small protein B</fullName>
    </alternativeName>
</protein>
<dbReference type="HAMAP" id="MF_00023">
    <property type="entry name" value="SmpB"/>
    <property type="match status" value="1"/>
</dbReference>
<dbReference type="InterPro" id="IPR000037">
    <property type="entry name" value="SsrA-bd_prot"/>
</dbReference>
<organism evidence="2 3">
    <name type="scientific">Clostridium thailandense</name>
    <dbReference type="NCBI Taxonomy" id="2794346"/>
    <lineage>
        <taxon>Bacteria</taxon>
        <taxon>Bacillati</taxon>
        <taxon>Bacillota</taxon>
        <taxon>Clostridia</taxon>
        <taxon>Eubacteriales</taxon>
        <taxon>Clostridiaceae</taxon>
        <taxon>Clostridium</taxon>
    </lineage>
</organism>